<accession>A0A6C0DH85</accession>
<dbReference type="PROSITE" id="PS50011">
    <property type="entry name" value="PROTEIN_KINASE_DOM"/>
    <property type="match status" value="1"/>
</dbReference>
<dbReference type="GO" id="GO:0004672">
    <property type="term" value="F:protein kinase activity"/>
    <property type="evidence" value="ECO:0007669"/>
    <property type="project" value="InterPro"/>
</dbReference>
<dbReference type="InterPro" id="IPR011009">
    <property type="entry name" value="Kinase-like_dom_sf"/>
</dbReference>
<evidence type="ECO:0000259" key="1">
    <source>
        <dbReference type="PROSITE" id="PS50011"/>
    </source>
</evidence>
<dbReference type="InterPro" id="IPR008271">
    <property type="entry name" value="Ser/Thr_kinase_AS"/>
</dbReference>
<dbReference type="Gene3D" id="1.10.510.10">
    <property type="entry name" value="Transferase(Phosphotransferase) domain 1"/>
    <property type="match status" value="1"/>
</dbReference>
<dbReference type="GO" id="GO:0005524">
    <property type="term" value="F:ATP binding"/>
    <property type="evidence" value="ECO:0007669"/>
    <property type="project" value="InterPro"/>
</dbReference>
<reference evidence="2" key="1">
    <citation type="journal article" date="2020" name="Nature">
        <title>Giant virus diversity and host interactions through global metagenomics.</title>
        <authorList>
            <person name="Schulz F."/>
            <person name="Roux S."/>
            <person name="Paez-Espino D."/>
            <person name="Jungbluth S."/>
            <person name="Walsh D.A."/>
            <person name="Denef V.J."/>
            <person name="McMahon K.D."/>
            <person name="Konstantinidis K.T."/>
            <person name="Eloe-Fadrosh E.A."/>
            <person name="Kyrpides N.C."/>
            <person name="Woyke T."/>
        </authorList>
    </citation>
    <scope>NUCLEOTIDE SEQUENCE</scope>
    <source>
        <strain evidence="2">GVMAG-M-3300023174-176</strain>
    </source>
</reference>
<protein>
    <recommendedName>
        <fullName evidence="1">Protein kinase domain-containing protein</fullName>
    </recommendedName>
</protein>
<evidence type="ECO:0000313" key="2">
    <source>
        <dbReference type="EMBL" id="QHT15771.1"/>
    </source>
</evidence>
<feature type="domain" description="Protein kinase" evidence="1">
    <location>
        <begin position="57"/>
        <end position="343"/>
    </location>
</feature>
<proteinExistence type="predicted"/>
<dbReference type="InterPro" id="IPR000719">
    <property type="entry name" value="Prot_kinase_dom"/>
</dbReference>
<name>A0A6C0DH85_9ZZZZ</name>
<dbReference type="EMBL" id="MN739613">
    <property type="protein sequence ID" value="QHT15771.1"/>
    <property type="molecule type" value="Genomic_DNA"/>
</dbReference>
<dbReference type="PROSITE" id="PS00108">
    <property type="entry name" value="PROTEIN_KINASE_ST"/>
    <property type="match status" value="1"/>
</dbReference>
<organism evidence="2">
    <name type="scientific">viral metagenome</name>
    <dbReference type="NCBI Taxonomy" id="1070528"/>
    <lineage>
        <taxon>unclassified sequences</taxon>
        <taxon>metagenomes</taxon>
        <taxon>organismal metagenomes</taxon>
    </lineage>
</organism>
<dbReference type="SUPFAM" id="SSF56112">
    <property type="entry name" value="Protein kinase-like (PK-like)"/>
    <property type="match status" value="1"/>
</dbReference>
<sequence length="343" mass="38131">MCIDCGFTCQTLFDLERIGLEGKGCIRIPLFLSSIQIPCKQNIINPSVYIQSPYKILETVANLSGSSFSIVELGLRTVKQPYGGSFHQQRVFIKRPLVPGKSLLYEACIQQIVKDSLDRGKFVRGAAAVHDVFKLADGSVAFSMEVFETALPLSAMLPSLNGSSLTGTVLELLLQLSAILWHLSTDLGMNHRDLKPSNIMIETHGGRFMTLKVADQTLTIHSKFTISLVDFGFSCIGKNSTRVADLTIGDVYSKEDPCPKDGRDLFMFLAFLYMDVGSRLGSDLKAYFAKWLQNNVTGIIGKIDRLGHEFDPWIYFIAGNESVRKFDCGPEHIFRDLRELATV</sequence>
<dbReference type="AlphaFoldDB" id="A0A6C0DH85"/>